<dbReference type="GO" id="GO:0005829">
    <property type="term" value="C:cytosol"/>
    <property type="evidence" value="ECO:0007669"/>
    <property type="project" value="TreeGrafter"/>
</dbReference>
<sequence>MPTQRQRGTGSHLLLLRTPPDCPPDHDPYRTALPRSWSSASVQVLDTAFPHPHLLQQELDNLHHNHYDAVVLTSARSVDAYRQQLAHDPAPPSPPSTIPFFVVGQATHDALAPLVPPSTPILGARESGTGEALAHFILDHFARSPPPSSSSAPPLRTRPTLLYLTGDKNRDTLPRLLADGGIAAHELQVYATARAPTFEGQLERALRRAAGERVGNDEREGEKELDAATTATRDVWVALFSPSSAREALSALRSLGALPPLPSSTPSPPSSSPSSPDPSPFAHLRIRLAAIGPVTARFVAEHAPDVRVEAVASRPEAAALVGAVLEAAGRTQEGAGAGDEEREEEKPRAE</sequence>
<reference evidence="3 4" key="1">
    <citation type="journal article" date="2015" name="Front. Microbiol.">
        <title>Genome sequence of the plant growth promoting endophytic yeast Rhodotorula graminis WP1.</title>
        <authorList>
            <person name="Firrincieli A."/>
            <person name="Otillar R."/>
            <person name="Salamov A."/>
            <person name="Schmutz J."/>
            <person name="Khan Z."/>
            <person name="Redman R.S."/>
            <person name="Fleck N.D."/>
            <person name="Lindquist E."/>
            <person name="Grigoriev I.V."/>
            <person name="Doty S.L."/>
        </authorList>
    </citation>
    <scope>NUCLEOTIDE SEQUENCE [LARGE SCALE GENOMIC DNA]</scope>
    <source>
        <strain evidence="3 4">WP1</strain>
    </source>
</reference>
<dbReference type="UniPathway" id="UPA00251">
    <property type="reaction ID" value="UER00320"/>
</dbReference>
<dbReference type="Pfam" id="PF02602">
    <property type="entry name" value="HEM4"/>
    <property type="match status" value="1"/>
</dbReference>
<evidence type="ECO:0000259" key="2">
    <source>
        <dbReference type="Pfam" id="PF02602"/>
    </source>
</evidence>
<dbReference type="PANTHER" id="PTHR12390:SF0">
    <property type="entry name" value="UROPORPHYRINOGEN-III SYNTHASE"/>
    <property type="match status" value="1"/>
</dbReference>
<feature type="domain" description="Tetrapyrrole biosynthesis uroporphyrinogen III synthase" evidence="2">
    <location>
        <begin position="46"/>
        <end position="321"/>
    </location>
</feature>
<feature type="region of interest" description="Disordered" evidence="1">
    <location>
        <begin position="1"/>
        <end position="26"/>
    </location>
</feature>
<dbReference type="Gene3D" id="3.40.50.10090">
    <property type="match status" value="2"/>
</dbReference>
<dbReference type="InterPro" id="IPR003754">
    <property type="entry name" value="4pyrrol_synth_uPrphyn_synth"/>
</dbReference>
<proteinExistence type="predicted"/>
<keyword evidence="4" id="KW-1185">Reference proteome</keyword>
<evidence type="ECO:0000313" key="4">
    <source>
        <dbReference type="Proteomes" id="UP000053890"/>
    </source>
</evidence>
<name>A0A0P9ERU8_RHOGW</name>
<evidence type="ECO:0000256" key="1">
    <source>
        <dbReference type="SAM" id="MobiDB-lite"/>
    </source>
</evidence>
<dbReference type="InterPro" id="IPR036108">
    <property type="entry name" value="4pyrrol_syn_uPrphyn_synt_sf"/>
</dbReference>
<dbReference type="AlphaFoldDB" id="A0A0P9ERU8"/>
<dbReference type="InterPro" id="IPR039793">
    <property type="entry name" value="UROS/Hem4"/>
</dbReference>
<dbReference type="CDD" id="cd06578">
    <property type="entry name" value="HemD"/>
    <property type="match status" value="1"/>
</dbReference>
<dbReference type="GO" id="GO:0004852">
    <property type="term" value="F:uroporphyrinogen-III synthase activity"/>
    <property type="evidence" value="ECO:0007669"/>
    <property type="project" value="InterPro"/>
</dbReference>
<accession>A0A0P9ERU8</accession>
<dbReference type="GeneID" id="28975405"/>
<gene>
    <name evidence="3" type="ORF">RHOBADRAFT_47274</name>
</gene>
<dbReference type="STRING" id="578459.A0A0P9ERU8"/>
<dbReference type="RefSeq" id="XP_018268140.1">
    <property type="nucleotide sequence ID" value="XM_018414957.1"/>
</dbReference>
<dbReference type="SUPFAM" id="SSF69618">
    <property type="entry name" value="HemD-like"/>
    <property type="match status" value="1"/>
</dbReference>
<dbReference type="GO" id="GO:0006782">
    <property type="term" value="P:protoporphyrinogen IX biosynthetic process"/>
    <property type="evidence" value="ECO:0007669"/>
    <property type="project" value="UniProtKB-UniPathway"/>
</dbReference>
<dbReference type="GO" id="GO:0006780">
    <property type="term" value="P:uroporphyrinogen III biosynthetic process"/>
    <property type="evidence" value="ECO:0007669"/>
    <property type="project" value="InterPro"/>
</dbReference>
<organism evidence="3 4">
    <name type="scientific">Rhodotorula graminis (strain WP1)</name>
    <dbReference type="NCBI Taxonomy" id="578459"/>
    <lineage>
        <taxon>Eukaryota</taxon>
        <taxon>Fungi</taxon>
        <taxon>Dikarya</taxon>
        <taxon>Basidiomycota</taxon>
        <taxon>Pucciniomycotina</taxon>
        <taxon>Microbotryomycetes</taxon>
        <taxon>Sporidiobolales</taxon>
        <taxon>Sporidiobolaceae</taxon>
        <taxon>Rhodotorula</taxon>
    </lineage>
</organism>
<dbReference type="PANTHER" id="PTHR12390">
    <property type="entry name" value="UROPORPHYRINOGEN III SYNTHASE"/>
    <property type="match status" value="1"/>
</dbReference>
<protein>
    <recommendedName>
        <fullName evidence="2">Tetrapyrrole biosynthesis uroporphyrinogen III synthase domain-containing protein</fullName>
    </recommendedName>
</protein>
<feature type="region of interest" description="Disordered" evidence="1">
    <location>
        <begin position="259"/>
        <end position="281"/>
    </location>
</feature>
<dbReference type="OrthoDB" id="5595751at2759"/>
<dbReference type="Proteomes" id="UP000053890">
    <property type="component" value="Unassembled WGS sequence"/>
</dbReference>
<dbReference type="EMBL" id="KQ474089">
    <property type="protein sequence ID" value="KPV72091.1"/>
    <property type="molecule type" value="Genomic_DNA"/>
</dbReference>
<evidence type="ECO:0000313" key="3">
    <source>
        <dbReference type="EMBL" id="KPV72091.1"/>
    </source>
</evidence>
<feature type="compositionally biased region" description="Pro residues" evidence="1">
    <location>
        <begin position="259"/>
        <end position="279"/>
    </location>
</feature>
<dbReference type="OMA" id="RIARPDW"/>
<feature type="region of interest" description="Disordered" evidence="1">
    <location>
        <begin position="329"/>
        <end position="350"/>
    </location>
</feature>